<dbReference type="OrthoDB" id="1367865at2759"/>
<name>A0A9P6R929_9FUNG</name>
<feature type="compositionally biased region" description="Basic and acidic residues" evidence="8">
    <location>
        <begin position="123"/>
        <end position="132"/>
    </location>
</feature>
<keyword evidence="3" id="KW-0677">Repeat</keyword>
<evidence type="ECO:0000256" key="7">
    <source>
        <dbReference type="PROSITE-ProRule" id="PRU00221"/>
    </source>
</evidence>
<dbReference type="FunFam" id="1.20.960.30:FF:000001">
    <property type="entry name" value="F-box-like/WD repeat-containing protein TBL1XR1"/>
    <property type="match status" value="1"/>
</dbReference>
<protein>
    <recommendedName>
        <fullName evidence="11">WD40 repeat-like protein</fullName>
    </recommendedName>
</protein>
<dbReference type="PANTHER" id="PTHR22846">
    <property type="entry name" value="WD40 REPEAT PROTEIN"/>
    <property type="match status" value="1"/>
</dbReference>
<sequence length="643" mass="71520">MSVTSEEINYLIFRYLQESGFVHTGFAFQNESHIHKSEFRNANVQPGALVSVLQKGLLYMDLELHVNEDGSERECTGPVVLIGPHRCDKQAKKPKREEVISRGSKRDRKEGKRSQRQQQQQIQDREKRARIDPEEDRDEDQMMDTDQVEDISVVGTPAEVIENTEVKVIPASDAITLKGHTADVFVCSWNPTSPTLLASGSGDATARIWQIPTNGEEALPEPIVLKHLPALTDINRDVTTMDWNSSGTLLATGFYDGQARIWTQRGQLRHLMSQHRGPIFALKWNKKGNYILTGSLDHTTIVWDTTTGEAKQQHEFHKGAVLDVDWLDNTTFATSSSDGKVYVCKVGNVEPLKVFEGHKDEVNAIRWDPLGELLASCSDDKTAKVWSLSQDECLFDLTAHTDAVYDMTWAPREPSSKDPRMLATASFDTSVRLWDANTGACLRVLSRHIEAVYTVAFNPTGTHLATGSPDHTINIWRVQDGALVKTYQGEGGIFEVDWNSTGDKLAACVANGTGSRNGFTALAGLLTVTRYFTLAKVEEDDRTPHALSYLDTLGPARWFDGCGLPNNCNFEKIPHNFAGNCHRALTSLHMTSDLPTFLTTFKDLLGALLGYAANISAKTTVYEFAQTSFIDNCHLALPQHHLF</sequence>
<dbReference type="CDD" id="cd00200">
    <property type="entry name" value="WD40"/>
    <property type="match status" value="1"/>
</dbReference>
<dbReference type="PROSITE" id="PS50294">
    <property type="entry name" value="WD_REPEATS_REGION"/>
    <property type="match status" value="5"/>
</dbReference>
<dbReference type="SMART" id="SM00667">
    <property type="entry name" value="LisH"/>
    <property type="match status" value="1"/>
</dbReference>
<evidence type="ECO:0000256" key="6">
    <source>
        <dbReference type="ARBA" id="ARBA00023242"/>
    </source>
</evidence>
<feature type="repeat" description="WD" evidence="7">
    <location>
        <begin position="445"/>
        <end position="486"/>
    </location>
</feature>
<dbReference type="GO" id="GO:0034967">
    <property type="term" value="C:Set3 complex"/>
    <property type="evidence" value="ECO:0007669"/>
    <property type="project" value="TreeGrafter"/>
</dbReference>
<keyword evidence="4" id="KW-0805">Transcription regulation</keyword>
<dbReference type="PANTHER" id="PTHR22846:SF2">
    <property type="entry name" value="F-BOX-LIKE_WD REPEAT-CONTAINING PROTEIN EBI"/>
    <property type="match status" value="1"/>
</dbReference>
<comment type="caution">
    <text evidence="9">The sequence shown here is derived from an EMBL/GenBank/DDBJ whole genome shotgun (WGS) entry which is preliminary data.</text>
</comment>
<feature type="region of interest" description="Disordered" evidence="8">
    <location>
        <begin position="88"/>
        <end position="147"/>
    </location>
</feature>
<feature type="repeat" description="WD" evidence="7">
    <location>
        <begin position="397"/>
        <end position="444"/>
    </location>
</feature>
<dbReference type="PRINTS" id="PR00320">
    <property type="entry name" value="GPROTEINBRPT"/>
</dbReference>
<proteinExistence type="predicted"/>
<reference evidence="9" key="1">
    <citation type="journal article" date="2020" name="Fungal Divers.">
        <title>Resolving the Mortierellaceae phylogeny through synthesis of multi-gene phylogenetics and phylogenomics.</title>
        <authorList>
            <person name="Vandepol N."/>
            <person name="Liber J."/>
            <person name="Desiro A."/>
            <person name="Na H."/>
            <person name="Kennedy M."/>
            <person name="Barry K."/>
            <person name="Grigoriev I.V."/>
            <person name="Miller A.N."/>
            <person name="O'Donnell K."/>
            <person name="Stajich J.E."/>
            <person name="Bonito G."/>
        </authorList>
    </citation>
    <scope>NUCLEOTIDE SEQUENCE</scope>
    <source>
        <strain evidence="9">NVP60</strain>
    </source>
</reference>
<dbReference type="Pfam" id="PF00400">
    <property type="entry name" value="WD40"/>
    <property type="match status" value="7"/>
</dbReference>
<evidence type="ECO:0008006" key="11">
    <source>
        <dbReference type="Google" id="ProtNLM"/>
    </source>
</evidence>
<keyword evidence="5" id="KW-0804">Transcription</keyword>
<dbReference type="InterPro" id="IPR001680">
    <property type="entry name" value="WD40_rpt"/>
</dbReference>
<evidence type="ECO:0000256" key="1">
    <source>
        <dbReference type="ARBA" id="ARBA00004123"/>
    </source>
</evidence>
<evidence type="ECO:0000313" key="10">
    <source>
        <dbReference type="Proteomes" id="UP000823405"/>
    </source>
</evidence>
<feature type="repeat" description="WD" evidence="7">
    <location>
        <begin position="177"/>
        <end position="219"/>
    </location>
</feature>
<dbReference type="InterPro" id="IPR045183">
    <property type="entry name" value="Ebi-like"/>
</dbReference>
<dbReference type="GO" id="GO:0006357">
    <property type="term" value="P:regulation of transcription by RNA polymerase II"/>
    <property type="evidence" value="ECO:0007669"/>
    <property type="project" value="TreeGrafter"/>
</dbReference>
<dbReference type="Proteomes" id="UP000823405">
    <property type="component" value="Unassembled WGS sequence"/>
</dbReference>
<comment type="subcellular location">
    <subcellularLocation>
        <location evidence="1">Nucleus</location>
    </subcellularLocation>
</comment>
<dbReference type="FunFam" id="2.130.10.10:FF:000218">
    <property type="entry name" value="WD40 repeat-containing protein HOS15"/>
    <property type="match status" value="1"/>
</dbReference>
<evidence type="ECO:0000256" key="8">
    <source>
        <dbReference type="SAM" id="MobiDB-lite"/>
    </source>
</evidence>
<feature type="repeat" description="WD" evidence="7">
    <location>
        <begin position="272"/>
        <end position="313"/>
    </location>
</feature>
<evidence type="ECO:0000256" key="5">
    <source>
        <dbReference type="ARBA" id="ARBA00023163"/>
    </source>
</evidence>
<dbReference type="Gene3D" id="1.20.960.30">
    <property type="match status" value="1"/>
</dbReference>
<feature type="repeat" description="WD" evidence="7">
    <location>
        <begin position="231"/>
        <end position="262"/>
    </location>
</feature>
<dbReference type="InterPro" id="IPR019775">
    <property type="entry name" value="WD40_repeat_CS"/>
</dbReference>
<dbReference type="InterPro" id="IPR020472">
    <property type="entry name" value="WD40_PAC1"/>
</dbReference>
<evidence type="ECO:0000256" key="2">
    <source>
        <dbReference type="ARBA" id="ARBA00022574"/>
    </source>
</evidence>
<dbReference type="PROSITE" id="PS00678">
    <property type="entry name" value="WD_REPEATS_1"/>
    <property type="match status" value="2"/>
</dbReference>
<dbReference type="EMBL" id="JAAAIN010000484">
    <property type="protein sequence ID" value="KAG0313869.1"/>
    <property type="molecule type" value="Genomic_DNA"/>
</dbReference>
<feature type="compositionally biased region" description="Basic and acidic residues" evidence="8">
    <location>
        <begin position="88"/>
        <end position="100"/>
    </location>
</feature>
<dbReference type="InterPro" id="IPR006594">
    <property type="entry name" value="LisH"/>
</dbReference>
<keyword evidence="10" id="KW-1185">Reference proteome</keyword>
<gene>
    <name evidence="9" type="ORF">BGZ97_009821</name>
</gene>
<evidence type="ECO:0000256" key="4">
    <source>
        <dbReference type="ARBA" id="ARBA00023015"/>
    </source>
</evidence>
<organism evidence="9 10">
    <name type="scientific">Linnemannia gamsii</name>
    <dbReference type="NCBI Taxonomy" id="64522"/>
    <lineage>
        <taxon>Eukaryota</taxon>
        <taxon>Fungi</taxon>
        <taxon>Fungi incertae sedis</taxon>
        <taxon>Mucoromycota</taxon>
        <taxon>Mortierellomycotina</taxon>
        <taxon>Mortierellomycetes</taxon>
        <taxon>Mortierellales</taxon>
        <taxon>Mortierellaceae</taxon>
        <taxon>Linnemannia</taxon>
    </lineage>
</organism>
<dbReference type="AlphaFoldDB" id="A0A9P6R929"/>
<evidence type="ECO:0000313" key="9">
    <source>
        <dbReference type="EMBL" id="KAG0313869.1"/>
    </source>
</evidence>
<dbReference type="SUPFAM" id="SSF50978">
    <property type="entry name" value="WD40 repeat-like"/>
    <property type="match status" value="1"/>
</dbReference>
<dbReference type="InterPro" id="IPR036322">
    <property type="entry name" value="WD40_repeat_dom_sf"/>
</dbReference>
<keyword evidence="6" id="KW-0539">Nucleus</keyword>
<evidence type="ECO:0000256" key="3">
    <source>
        <dbReference type="ARBA" id="ARBA00022737"/>
    </source>
</evidence>
<keyword evidence="2 7" id="KW-0853">WD repeat</keyword>
<feature type="repeat" description="WD" evidence="7">
    <location>
        <begin position="355"/>
        <end position="396"/>
    </location>
</feature>
<dbReference type="SMART" id="SM00320">
    <property type="entry name" value="WD40"/>
    <property type="match status" value="7"/>
</dbReference>
<dbReference type="InterPro" id="IPR015943">
    <property type="entry name" value="WD40/YVTN_repeat-like_dom_sf"/>
</dbReference>
<dbReference type="PROSITE" id="PS50082">
    <property type="entry name" value="WD_REPEATS_2"/>
    <property type="match status" value="6"/>
</dbReference>
<feature type="compositionally biased region" description="Acidic residues" evidence="8">
    <location>
        <begin position="133"/>
        <end position="147"/>
    </location>
</feature>
<dbReference type="Gene3D" id="2.130.10.10">
    <property type="entry name" value="YVTN repeat-like/Quinoprotein amine dehydrogenase"/>
    <property type="match status" value="1"/>
</dbReference>
<dbReference type="Pfam" id="PF08513">
    <property type="entry name" value="LisH"/>
    <property type="match status" value="1"/>
</dbReference>
<dbReference type="GO" id="GO:0003714">
    <property type="term" value="F:transcription corepressor activity"/>
    <property type="evidence" value="ECO:0007669"/>
    <property type="project" value="InterPro"/>
</dbReference>
<dbReference type="PROSITE" id="PS50896">
    <property type="entry name" value="LISH"/>
    <property type="match status" value="1"/>
</dbReference>
<accession>A0A9P6R929</accession>